<dbReference type="EMBL" id="JABEQP010000010">
    <property type="protein sequence ID" value="MBB2198642.1"/>
    <property type="molecule type" value="Genomic_DNA"/>
</dbReference>
<evidence type="ECO:0000313" key="2">
    <source>
        <dbReference type="EMBL" id="MBB2198642.1"/>
    </source>
</evidence>
<feature type="region of interest" description="Disordered" evidence="1">
    <location>
        <begin position="26"/>
        <end position="66"/>
    </location>
</feature>
<dbReference type="Proteomes" id="UP000530320">
    <property type="component" value="Unassembled WGS sequence"/>
</dbReference>
<dbReference type="InterPro" id="IPR025227">
    <property type="entry name" value="DUF4169"/>
</dbReference>
<comment type="caution">
    <text evidence="2">The sequence shown here is derived from an EMBL/GenBank/DDBJ whole genome shotgun (WGS) entry which is preliminary data.</text>
</comment>
<organism evidence="2 3">
    <name type="scientific">Gluconacetobacter dulcium</name>
    <dbReference type="NCBI Taxonomy" id="2729096"/>
    <lineage>
        <taxon>Bacteria</taxon>
        <taxon>Pseudomonadati</taxon>
        <taxon>Pseudomonadota</taxon>
        <taxon>Alphaproteobacteria</taxon>
        <taxon>Acetobacterales</taxon>
        <taxon>Acetobacteraceae</taxon>
        <taxon>Gluconacetobacter</taxon>
    </lineage>
</organism>
<reference evidence="2 3" key="1">
    <citation type="submission" date="2020-04" db="EMBL/GenBank/DDBJ databases">
        <title>Description of novel Gluconacetobacter.</title>
        <authorList>
            <person name="Sombolestani A."/>
        </authorList>
    </citation>
    <scope>NUCLEOTIDE SEQUENCE [LARGE SCALE GENOMIC DNA]</scope>
    <source>
        <strain evidence="2 3">LMG 22058</strain>
    </source>
</reference>
<dbReference type="Pfam" id="PF13770">
    <property type="entry name" value="DUF4169"/>
    <property type="match status" value="1"/>
</dbReference>
<evidence type="ECO:0000256" key="1">
    <source>
        <dbReference type="SAM" id="MobiDB-lite"/>
    </source>
</evidence>
<proteinExistence type="predicted"/>
<evidence type="ECO:0000313" key="3">
    <source>
        <dbReference type="Proteomes" id="UP000530320"/>
    </source>
</evidence>
<dbReference type="AlphaFoldDB" id="A0A7W4K1K9"/>
<protein>
    <submittedName>
        <fullName evidence="2">DUF4169 family protein</fullName>
    </submittedName>
</protein>
<sequence length="66" mass="7379">MTEIVNLRKARKRKVRAEQAAIAASNRALHGRTPAERDRERQEAERTRRALDGARLSAEPEGDGQG</sequence>
<accession>A0A7W4K1K9</accession>
<gene>
    <name evidence="2" type="ORF">HLH44_14465</name>
</gene>
<name>A0A7W4K1K9_9PROT</name>
<feature type="compositionally biased region" description="Basic and acidic residues" evidence="1">
    <location>
        <begin position="33"/>
        <end position="52"/>
    </location>
</feature>
<dbReference type="RefSeq" id="WP_183009754.1">
    <property type="nucleotide sequence ID" value="NZ_JABEQP010000010.1"/>
</dbReference>